<dbReference type="EMBL" id="BARV01046183">
    <property type="protein sequence ID" value="GAI63730.1"/>
    <property type="molecule type" value="Genomic_DNA"/>
</dbReference>
<sequence>RVKAERDMVVINRLSTGKSLLVLDNRFYFT</sequence>
<accession>X1RKN1</accession>
<evidence type="ECO:0000313" key="1">
    <source>
        <dbReference type="EMBL" id="GAI63730.1"/>
    </source>
</evidence>
<feature type="non-terminal residue" evidence="1">
    <location>
        <position position="1"/>
    </location>
</feature>
<organism evidence="1">
    <name type="scientific">marine sediment metagenome</name>
    <dbReference type="NCBI Taxonomy" id="412755"/>
    <lineage>
        <taxon>unclassified sequences</taxon>
        <taxon>metagenomes</taxon>
        <taxon>ecological metagenomes</taxon>
    </lineage>
</organism>
<protein>
    <submittedName>
        <fullName evidence="1">Uncharacterized protein</fullName>
    </submittedName>
</protein>
<dbReference type="AlphaFoldDB" id="X1RKN1"/>
<name>X1RKN1_9ZZZZ</name>
<gene>
    <name evidence="1" type="ORF">S06H3_67082</name>
</gene>
<reference evidence="1" key="1">
    <citation type="journal article" date="2014" name="Front. Microbiol.">
        <title>High frequency of phylogenetically diverse reductive dehalogenase-homologous genes in deep subseafloor sedimentary metagenomes.</title>
        <authorList>
            <person name="Kawai M."/>
            <person name="Futagami T."/>
            <person name="Toyoda A."/>
            <person name="Takaki Y."/>
            <person name="Nishi S."/>
            <person name="Hori S."/>
            <person name="Arai W."/>
            <person name="Tsubouchi T."/>
            <person name="Morono Y."/>
            <person name="Uchiyama I."/>
            <person name="Ito T."/>
            <person name="Fujiyama A."/>
            <person name="Inagaki F."/>
            <person name="Takami H."/>
        </authorList>
    </citation>
    <scope>NUCLEOTIDE SEQUENCE</scope>
    <source>
        <strain evidence="1">Expedition CK06-06</strain>
    </source>
</reference>
<comment type="caution">
    <text evidence="1">The sequence shown here is derived from an EMBL/GenBank/DDBJ whole genome shotgun (WGS) entry which is preliminary data.</text>
</comment>
<proteinExistence type="predicted"/>